<feature type="domain" description="Cytosol aminopeptidase" evidence="5">
    <location>
        <begin position="359"/>
        <end position="366"/>
    </location>
</feature>
<protein>
    <submittedName>
        <fullName evidence="6">(Mediterranean fruit fly) hypothetical protein</fullName>
    </submittedName>
</protein>
<dbReference type="InterPro" id="IPR011356">
    <property type="entry name" value="Leucine_aapep/pepB"/>
</dbReference>
<evidence type="ECO:0000256" key="1">
    <source>
        <dbReference type="ARBA" id="ARBA00009528"/>
    </source>
</evidence>
<dbReference type="Pfam" id="PF00883">
    <property type="entry name" value="Peptidase_M17"/>
    <property type="match status" value="1"/>
</dbReference>
<keyword evidence="2" id="KW-0031">Aminopeptidase</keyword>
<dbReference type="InterPro" id="IPR000819">
    <property type="entry name" value="Peptidase_M17_C"/>
</dbReference>
<evidence type="ECO:0000256" key="3">
    <source>
        <dbReference type="ARBA" id="ARBA00022670"/>
    </source>
</evidence>
<dbReference type="Gene3D" id="3.40.630.10">
    <property type="entry name" value="Zn peptidases"/>
    <property type="match status" value="1"/>
</dbReference>
<dbReference type="PRINTS" id="PR00481">
    <property type="entry name" value="LAMNOPPTDASE"/>
</dbReference>
<evidence type="ECO:0000313" key="6">
    <source>
        <dbReference type="EMBL" id="CAD6992411.1"/>
    </source>
</evidence>
<dbReference type="SUPFAM" id="SSF53187">
    <property type="entry name" value="Zn-dependent exopeptidases"/>
    <property type="match status" value="1"/>
</dbReference>
<name>A0A811U1G5_CERCA</name>
<sequence length="528" mass="57577">MGIERLLPCSVKVAKLIQKSSCDVLCIIDRQVPPELVEQFGECRAFDKAFDSVVSCFKSQQLNLPVVYSPIQELSDYHDVRTYQKAAAKSLERAIKAGFKSPLLLVPASKRFANAELCTVLGALDQLYVPIQLREDVPEQAKRIAQLSLLIETPRAEDIIKEALVLESGRMVARDIGVGDPERMAPPRVEDYVNNVLSSLKKEVISDLDVLQKDYPLFAAVNRAANQVSRHRGRIIFLEYVPPKPARKTLMLVGKGVTYDTGGADIKAGGVMAGMSRDKCGAAAVAGFMQVNLSHQHFIIVSLFAIATELLLQIVNEQKPDDVHVIAALCMVRNSVGEESYVSDEIHTSRAGVRIRVGNTDAEGRMCMADALCRMKEIAIERQLPDPHLFTIATLTGHACISAGDGYSIAIDNSVAQKAGHARLLQETGQSFGEPFEVSVLRPDDFDFNKGKVIGEDIVQANNAPSTRTPRGHQIPAAFLIQVTGLDKHGLESNLPIKYTHIDIAASACVFPEIPTAAPIVALAKTHL</sequence>
<dbReference type="GO" id="GO:0005737">
    <property type="term" value="C:cytoplasm"/>
    <property type="evidence" value="ECO:0007669"/>
    <property type="project" value="InterPro"/>
</dbReference>
<dbReference type="PANTHER" id="PTHR11963:SF48">
    <property type="entry name" value="DIPEPTIDASE B, ISOFORM A"/>
    <property type="match status" value="1"/>
</dbReference>
<gene>
    <name evidence="6" type="ORF">CCAP1982_LOCUS1277</name>
</gene>
<keyword evidence="4" id="KW-0378">Hydrolase</keyword>
<evidence type="ECO:0000313" key="7">
    <source>
        <dbReference type="Proteomes" id="UP000606786"/>
    </source>
</evidence>
<dbReference type="Proteomes" id="UP000606786">
    <property type="component" value="Unassembled WGS sequence"/>
</dbReference>
<dbReference type="PANTHER" id="PTHR11963">
    <property type="entry name" value="LEUCINE AMINOPEPTIDASE-RELATED"/>
    <property type="match status" value="1"/>
</dbReference>
<proteinExistence type="inferred from homology"/>
<dbReference type="EMBL" id="CAJHJT010000001">
    <property type="protein sequence ID" value="CAD6992411.1"/>
    <property type="molecule type" value="Genomic_DNA"/>
</dbReference>
<evidence type="ECO:0000256" key="2">
    <source>
        <dbReference type="ARBA" id="ARBA00022438"/>
    </source>
</evidence>
<comment type="caution">
    <text evidence="6">The sequence shown here is derived from an EMBL/GenBank/DDBJ whole genome shotgun (WGS) entry which is preliminary data.</text>
</comment>
<dbReference type="PROSITE" id="PS00631">
    <property type="entry name" value="CYTOSOL_AP"/>
    <property type="match status" value="1"/>
</dbReference>
<dbReference type="OrthoDB" id="10041421at2759"/>
<dbReference type="GO" id="GO:0070006">
    <property type="term" value="F:metalloaminopeptidase activity"/>
    <property type="evidence" value="ECO:0007669"/>
    <property type="project" value="InterPro"/>
</dbReference>
<accession>A0A811U1G5</accession>
<dbReference type="GO" id="GO:0030145">
    <property type="term" value="F:manganese ion binding"/>
    <property type="evidence" value="ECO:0007669"/>
    <property type="project" value="InterPro"/>
</dbReference>
<organism evidence="6 7">
    <name type="scientific">Ceratitis capitata</name>
    <name type="common">Mediterranean fruit fly</name>
    <name type="synonym">Tephritis capitata</name>
    <dbReference type="NCBI Taxonomy" id="7213"/>
    <lineage>
        <taxon>Eukaryota</taxon>
        <taxon>Metazoa</taxon>
        <taxon>Ecdysozoa</taxon>
        <taxon>Arthropoda</taxon>
        <taxon>Hexapoda</taxon>
        <taxon>Insecta</taxon>
        <taxon>Pterygota</taxon>
        <taxon>Neoptera</taxon>
        <taxon>Endopterygota</taxon>
        <taxon>Diptera</taxon>
        <taxon>Brachycera</taxon>
        <taxon>Muscomorpha</taxon>
        <taxon>Tephritoidea</taxon>
        <taxon>Tephritidae</taxon>
        <taxon>Ceratitis</taxon>
        <taxon>Ceratitis</taxon>
    </lineage>
</organism>
<evidence type="ECO:0000259" key="5">
    <source>
        <dbReference type="PROSITE" id="PS00631"/>
    </source>
</evidence>
<keyword evidence="3" id="KW-0645">Protease</keyword>
<keyword evidence="7" id="KW-1185">Reference proteome</keyword>
<dbReference type="AlphaFoldDB" id="A0A811U1G5"/>
<reference evidence="6" key="1">
    <citation type="submission" date="2020-11" db="EMBL/GenBank/DDBJ databases">
        <authorList>
            <person name="Whitehead M."/>
        </authorList>
    </citation>
    <scope>NUCLEOTIDE SEQUENCE</scope>
    <source>
        <strain evidence="6">EGII</strain>
    </source>
</reference>
<dbReference type="GO" id="GO:0006508">
    <property type="term" value="P:proteolysis"/>
    <property type="evidence" value="ECO:0007669"/>
    <property type="project" value="UniProtKB-KW"/>
</dbReference>
<evidence type="ECO:0000256" key="4">
    <source>
        <dbReference type="ARBA" id="ARBA00022801"/>
    </source>
</evidence>
<comment type="similarity">
    <text evidence="1">Belongs to the peptidase M17 family.</text>
</comment>